<dbReference type="Gene3D" id="1.25.40.10">
    <property type="entry name" value="Tetratricopeptide repeat domain"/>
    <property type="match status" value="1"/>
</dbReference>
<dbReference type="OrthoDB" id="1926212at2759"/>
<reference evidence="4" key="1">
    <citation type="submission" date="2021-03" db="EMBL/GenBank/DDBJ databases">
        <title>Evolutionary innovations through gain and loss of genes in the ectomycorrhizal Boletales.</title>
        <authorList>
            <person name="Wu G."/>
            <person name="Miyauchi S."/>
            <person name="Morin E."/>
            <person name="Yang Z.-L."/>
            <person name="Xu J."/>
            <person name="Martin F.M."/>
        </authorList>
    </citation>
    <scope>NUCLEOTIDE SEQUENCE</scope>
    <source>
        <strain evidence="4">BR01</strain>
    </source>
</reference>
<protein>
    <recommendedName>
        <fullName evidence="6">TPR-like protein</fullName>
    </recommendedName>
</protein>
<organism evidence="4 5">
    <name type="scientific">Boletus reticuloceps</name>
    <dbReference type="NCBI Taxonomy" id="495285"/>
    <lineage>
        <taxon>Eukaryota</taxon>
        <taxon>Fungi</taxon>
        <taxon>Dikarya</taxon>
        <taxon>Basidiomycota</taxon>
        <taxon>Agaricomycotina</taxon>
        <taxon>Agaricomycetes</taxon>
        <taxon>Agaricomycetidae</taxon>
        <taxon>Boletales</taxon>
        <taxon>Boletineae</taxon>
        <taxon>Boletaceae</taxon>
        <taxon>Boletoideae</taxon>
        <taxon>Boletus</taxon>
    </lineage>
</organism>
<dbReference type="SMART" id="SM00028">
    <property type="entry name" value="TPR"/>
    <property type="match status" value="3"/>
</dbReference>
<evidence type="ECO:0000256" key="1">
    <source>
        <dbReference type="ARBA" id="ARBA00022737"/>
    </source>
</evidence>
<dbReference type="Proteomes" id="UP000683000">
    <property type="component" value="Unassembled WGS sequence"/>
</dbReference>
<keyword evidence="1" id="KW-0677">Repeat</keyword>
<evidence type="ECO:0000256" key="3">
    <source>
        <dbReference type="PROSITE-ProRule" id="PRU00339"/>
    </source>
</evidence>
<gene>
    <name evidence="4" type="ORF">JVT61DRAFT_174</name>
</gene>
<feature type="repeat" description="TPR" evidence="3">
    <location>
        <begin position="139"/>
        <end position="172"/>
    </location>
</feature>
<dbReference type="EMBL" id="JAGFBS010000001">
    <property type="protein sequence ID" value="KAG6381580.1"/>
    <property type="molecule type" value="Genomic_DNA"/>
</dbReference>
<dbReference type="PANTHER" id="PTHR44227">
    <property type="match status" value="1"/>
</dbReference>
<evidence type="ECO:0000256" key="2">
    <source>
        <dbReference type="ARBA" id="ARBA00022803"/>
    </source>
</evidence>
<evidence type="ECO:0000313" key="4">
    <source>
        <dbReference type="EMBL" id="KAG6381580.1"/>
    </source>
</evidence>
<accession>A0A8I2YZA9</accession>
<comment type="caution">
    <text evidence="4">The sequence shown here is derived from an EMBL/GenBank/DDBJ whole genome shotgun (WGS) entry which is preliminary data.</text>
</comment>
<dbReference type="PROSITE" id="PS50005">
    <property type="entry name" value="TPR"/>
    <property type="match status" value="1"/>
</dbReference>
<keyword evidence="5" id="KW-1185">Reference proteome</keyword>
<sequence length="273" mass="29762">MLLHTATSVRAARVLATPSTPQLRTIAHSSLSSRAVRLCPPARSTVSVRRVVASLSRAGPYTSEFRDVSFPCHTLPPSRIRNYLLQGWATSTTLHSTASDPAEVEAMQCLEQGTQKLEEGDVQGAKELYNRSVEIKRNASSLFNLGVTHYHLKEFDDAISAWKESIALQPTSADAHTNLASAYIISPVSRPDLALHHLHIAASLSPEDPEIAFNLAAVLEAAGQLEEALKYYKRSQDNGVDRAAMHVRNVSAKILGKQMQAAEAEDKSKKSDP</sequence>
<dbReference type="SUPFAM" id="SSF48452">
    <property type="entry name" value="TPR-like"/>
    <property type="match status" value="1"/>
</dbReference>
<keyword evidence="2 3" id="KW-0802">TPR repeat</keyword>
<evidence type="ECO:0000313" key="5">
    <source>
        <dbReference type="Proteomes" id="UP000683000"/>
    </source>
</evidence>
<name>A0A8I2YZA9_9AGAM</name>
<dbReference type="Pfam" id="PF13429">
    <property type="entry name" value="TPR_15"/>
    <property type="match status" value="1"/>
</dbReference>
<dbReference type="AlphaFoldDB" id="A0A8I2YZA9"/>
<dbReference type="InterPro" id="IPR019734">
    <property type="entry name" value="TPR_rpt"/>
</dbReference>
<dbReference type="InterPro" id="IPR052346">
    <property type="entry name" value="O-mannosyl-transferase_TMTC"/>
</dbReference>
<proteinExistence type="predicted"/>
<evidence type="ECO:0008006" key="6">
    <source>
        <dbReference type="Google" id="ProtNLM"/>
    </source>
</evidence>
<dbReference type="PANTHER" id="PTHR44227:SF3">
    <property type="entry name" value="PROTEIN O-MANNOSYL-TRANSFERASE TMTC4"/>
    <property type="match status" value="1"/>
</dbReference>
<dbReference type="InterPro" id="IPR011990">
    <property type="entry name" value="TPR-like_helical_dom_sf"/>
</dbReference>